<dbReference type="GO" id="GO:0020037">
    <property type="term" value="F:heme binding"/>
    <property type="evidence" value="ECO:0007669"/>
    <property type="project" value="InterPro"/>
</dbReference>
<dbReference type="InterPro" id="IPR002401">
    <property type="entry name" value="Cyt_P450_E_grp-I"/>
</dbReference>
<dbReference type="EMBL" id="JAVXUP010001747">
    <property type="protein sequence ID" value="KAK3008474.1"/>
    <property type="molecule type" value="Genomic_DNA"/>
</dbReference>
<reference evidence="2" key="1">
    <citation type="submission" date="2022-12" db="EMBL/GenBank/DDBJ databases">
        <title>Draft genome assemblies for two species of Escallonia (Escalloniales).</title>
        <authorList>
            <person name="Chanderbali A."/>
            <person name="Dervinis C."/>
            <person name="Anghel I."/>
            <person name="Soltis D."/>
            <person name="Soltis P."/>
            <person name="Zapata F."/>
        </authorList>
    </citation>
    <scope>NUCLEOTIDE SEQUENCE</scope>
    <source>
        <strain evidence="2">UCBG64.0493</strain>
        <tissue evidence="2">Leaf</tissue>
    </source>
</reference>
<dbReference type="PANTHER" id="PTHR24281">
    <property type="entry name" value="STEROID 21-HYDROXYLASE-RELATED"/>
    <property type="match status" value="1"/>
</dbReference>
<protein>
    <recommendedName>
        <fullName evidence="4">Cytochrome P450</fullName>
    </recommendedName>
</protein>
<keyword evidence="3" id="KW-1185">Reference proteome</keyword>
<evidence type="ECO:0000313" key="2">
    <source>
        <dbReference type="EMBL" id="KAK3008474.1"/>
    </source>
</evidence>
<name>A0AA89ALF2_9ASTE</name>
<dbReference type="GO" id="GO:0016705">
    <property type="term" value="F:oxidoreductase activity, acting on paired donors, with incorporation or reduction of molecular oxygen"/>
    <property type="evidence" value="ECO:0007669"/>
    <property type="project" value="InterPro"/>
</dbReference>
<keyword evidence="1" id="KW-0560">Oxidoreductase</keyword>
<accession>A0AA89ALF2</accession>
<dbReference type="InterPro" id="IPR001128">
    <property type="entry name" value="Cyt_P450"/>
</dbReference>
<evidence type="ECO:0008006" key="4">
    <source>
        <dbReference type="Google" id="ProtNLM"/>
    </source>
</evidence>
<organism evidence="2 3">
    <name type="scientific">Escallonia herrerae</name>
    <dbReference type="NCBI Taxonomy" id="1293975"/>
    <lineage>
        <taxon>Eukaryota</taxon>
        <taxon>Viridiplantae</taxon>
        <taxon>Streptophyta</taxon>
        <taxon>Embryophyta</taxon>
        <taxon>Tracheophyta</taxon>
        <taxon>Spermatophyta</taxon>
        <taxon>Magnoliopsida</taxon>
        <taxon>eudicotyledons</taxon>
        <taxon>Gunneridae</taxon>
        <taxon>Pentapetalae</taxon>
        <taxon>asterids</taxon>
        <taxon>campanulids</taxon>
        <taxon>Escalloniales</taxon>
        <taxon>Escalloniaceae</taxon>
        <taxon>Escallonia</taxon>
    </lineage>
</organism>
<dbReference type="PRINTS" id="PR00385">
    <property type="entry name" value="P450"/>
</dbReference>
<proteinExistence type="predicted"/>
<dbReference type="GO" id="GO:0005506">
    <property type="term" value="F:iron ion binding"/>
    <property type="evidence" value="ECO:0007669"/>
    <property type="project" value="InterPro"/>
</dbReference>
<dbReference type="Gene3D" id="1.10.630.10">
    <property type="entry name" value="Cytochrome P450"/>
    <property type="match status" value="2"/>
</dbReference>
<gene>
    <name evidence="2" type="ORF">RJ639_015281</name>
</gene>
<dbReference type="Pfam" id="PF00067">
    <property type="entry name" value="p450"/>
    <property type="match status" value="1"/>
</dbReference>
<comment type="caution">
    <text evidence="2">The sequence shown here is derived from an EMBL/GenBank/DDBJ whole genome shotgun (WGS) entry which is preliminary data.</text>
</comment>
<dbReference type="PRINTS" id="PR00463">
    <property type="entry name" value="EP450I"/>
</dbReference>
<dbReference type="AlphaFoldDB" id="A0AA89ALF2"/>
<dbReference type="GO" id="GO:0004497">
    <property type="term" value="F:monooxygenase activity"/>
    <property type="evidence" value="ECO:0007669"/>
    <property type="project" value="InterPro"/>
</dbReference>
<dbReference type="InterPro" id="IPR036396">
    <property type="entry name" value="Cyt_P450_sf"/>
</dbReference>
<dbReference type="SUPFAM" id="SSF48264">
    <property type="entry name" value="Cytochrome P450"/>
    <property type="match status" value="2"/>
</dbReference>
<dbReference type="Proteomes" id="UP001188597">
    <property type="component" value="Unassembled WGS sequence"/>
</dbReference>
<sequence length="175" mass="19749">MFMAGTETTSVALQWALVDIINHPDVLKKLREEISAVVGSCRLMEESDIPKLPYLLAVVKESLRLNPSLPLIMRKCKEDCKINGYDIIADSRMMINVYAVKCDPSTTSFKSFRTLASPYGPIMRITMGTSISSTAVAREVMKIHDLNFANRPQFGTADFDLYKDHSFFMAEYGMY</sequence>
<evidence type="ECO:0000313" key="3">
    <source>
        <dbReference type="Proteomes" id="UP001188597"/>
    </source>
</evidence>
<evidence type="ECO:0000256" key="1">
    <source>
        <dbReference type="ARBA" id="ARBA00023002"/>
    </source>
</evidence>